<dbReference type="InParanoid" id="A0A1S0UEY4"/>
<accession>A0A1S0UEY4</accession>
<dbReference type="FunFam" id="3.40.50.150:FF:000109">
    <property type="entry name" value="rRNA adenine N(6)-methyltransferase"/>
    <property type="match status" value="1"/>
</dbReference>
<evidence type="ECO:0000256" key="11">
    <source>
        <dbReference type="PROSITE-ProRule" id="PRU01026"/>
    </source>
</evidence>
<feature type="binding site" evidence="11">
    <location>
        <position position="34"/>
    </location>
    <ligand>
        <name>S-adenosyl-L-methionine</name>
        <dbReference type="ChEBI" id="CHEBI:59789"/>
    </ligand>
</feature>
<dbReference type="OrthoDB" id="16079at2759"/>
<dbReference type="Gene3D" id="1.10.8.100">
    <property type="entry name" value="Ribosomal RNA adenine dimethylase-like, domain 2"/>
    <property type="match status" value="1"/>
</dbReference>
<dbReference type="Pfam" id="PF00398">
    <property type="entry name" value="RrnaAD"/>
    <property type="match status" value="1"/>
</dbReference>
<keyword evidence="2 12" id="KW-0698">rRNA processing</keyword>
<keyword evidence="14" id="KW-0472">Membrane</keyword>
<evidence type="ECO:0000259" key="15">
    <source>
        <dbReference type="SMART" id="SM00650"/>
    </source>
</evidence>
<evidence type="ECO:0000256" key="8">
    <source>
        <dbReference type="ARBA" id="ARBA00023015"/>
    </source>
</evidence>
<dbReference type="InterPro" id="IPR029063">
    <property type="entry name" value="SAM-dependent_MTases_sf"/>
</dbReference>
<feature type="domain" description="Ribosomal RNA adenine methylase transferase N-terminal" evidence="15">
    <location>
        <begin position="39"/>
        <end position="233"/>
    </location>
</feature>
<sequence>MATNFSRLPPLPSLKNFLYAYRLQAKKILSQNYLMDMNLTRKIVRQAVVKEGDYVIEIGPGPGSITRAILETNCRRLDVIEIDHRFIPPLEVLKEASEERMFIHRADILKTNIEQIWSQAGLERVAWEEDRLPMAHIIGNLPFNIASPLIIKFLREMLYRQGPWSFGRIPLLLTFQMEVAERLCSPVDSPFRARISIMSAFVTEPKLLFQIPGRCFVPSPKVNVGVVRFIPRQDPLIKTSFEVVEKVCRRVFNYRQKYVVKGIRSLYPEELAKNLADDLLRRCRIDPTTTAICLGVEQFADICYVYEEHCRKYFLRRLFCFTIIWCTTIVAVLCCAPFNAIISMRKPVERARVRLCRRLIRQRKLLQKSKDEKKARKVDRIAEEIDRCKKVCRDDVSKFALINLKALSDLLKKTKIPIDERVLYKLACQGTVIKCVEEFRIKYPNWQHEVSFLLQRLGLQYKSKRDAKKYMLQQNETKELVETSLGKKKDRVKSDESNEIPAPVISLPKLELPKSVIAKGQAVIKLLNLDGNQDDEFPSVSAPDKSKDVTLQGNTEENTSIGNDEAIRSILPVKTRDVQKRKRDFEYEGSEKRGNDVRQDRSGAVLSSKEVLGNTMELLGNQNLHPSWIAKKQEHEALKKLKASCKGKRIVFNDD</sequence>
<evidence type="ECO:0000256" key="12">
    <source>
        <dbReference type="RuleBase" id="RU362106"/>
    </source>
</evidence>
<feature type="transmembrane region" description="Helical" evidence="14">
    <location>
        <begin position="318"/>
        <end position="342"/>
    </location>
</feature>
<evidence type="ECO:0000256" key="10">
    <source>
        <dbReference type="ARBA" id="ARBA00023163"/>
    </source>
</evidence>
<keyword evidence="10" id="KW-0804">Transcription</keyword>
<feature type="binding site" evidence="11">
    <location>
        <position position="140"/>
    </location>
    <ligand>
        <name>S-adenosyl-L-methionine</name>
        <dbReference type="ChEBI" id="CHEBI:59789"/>
    </ligand>
</feature>
<keyword evidence="7" id="KW-0809">Transit peptide</keyword>
<dbReference type="InterPro" id="IPR001737">
    <property type="entry name" value="KsgA/Erm"/>
</dbReference>
<feature type="binding site" evidence="11">
    <location>
        <position position="32"/>
    </location>
    <ligand>
        <name>S-adenosyl-L-methionine</name>
        <dbReference type="ChEBI" id="CHEBI:59789"/>
    </ligand>
</feature>
<dbReference type="GO" id="GO:0003723">
    <property type="term" value="F:RNA binding"/>
    <property type="evidence" value="ECO:0007669"/>
    <property type="project" value="UniProtKB-UniRule"/>
</dbReference>
<organism evidence="16">
    <name type="scientific">Loa loa</name>
    <name type="common">Eye worm</name>
    <name type="synonym">Filaria loa</name>
    <dbReference type="NCBI Taxonomy" id="7209"/>
    <lineage>
        <taxon>Eukaryota</taxon>
        <taxon>Metazoa</taxon>
        <taxon>Ecdysozoa</taxon>
        <taxon>Nematoda</taxon>
        <taxon>Chromadorea</taxon>
        <taxon>Rhabditida</taxon>
        <taxon>Spirurina</taxon>
        <taxon>Spiruromorpha</taxon>
        <taxon>Filarioidea</taxon>
        <taxon>Onchocercidae</taxon>
        <taxon>Loa</taxon>
    </lineage>
</organism>
<dbReference type="GeneID" id="9951043"/>
<keyword evidence="14" id="KW-0812">Transmembrane</keyword>
<dbReference type="GO" id="GO:0034246">
    <property type="term" value="F:mitochondrial transcription factor activity"/>
    <property type="evidence" value="ECO:0007669"/>
    <property type="project" value="TreeGrafter"/>
</dbReference>
<evidence type="ECO:0000256" key="13">
    <source>
        <dbReference type="SAM" id="MobiDB-lite"/>
    </source>
</evidence>
<evidence type="ECO:0000256" key="5">
    <source>
        <dbReference type="ARBA" id="ARBA00022691"/>
    </source>
</evidence>
<evidence type="ECO:0000256" key="9">
    <source>
        <dbReference type="ARBA" id="ARBA00023128"/>
    </source>
</evidence>
<evidence type="ECO:0000256" key="7">
    <source>
        <dbReference type="ARBA" id="ARBA00022946"/>
    </source>
</evidence>
<dbReference type="GO" id="GO:0006391">
    <property type="term" value="P:transcription initiation at mitochondrial promoter"/>
    <property type="evidence" value="ECO:0007669"/>
    <property type="project" value="TreeGrafter"/>
</dbReference>
<keyword evidence="6 11" id="KW-0694">RNA-binding</keyword>
<evidence type="ECO:0000256" key="4">
    <source>
        <dbReference type="ARBA" id="ARBA00022679"/>
    </source>
</evidence>
<feature type="binding site" evidence="11">
    <location>
        <position position="81"/>
    </location>
    <ligand>
        <name>S-adenosyl-L-methionine</name>
        <dbReference type="ChEBI" id="CHEBI:59789"/>
    </ligand>
</feature>
<dbReference type="PANTHER" id="PTHR11727:SF17">
    <property type="entry name" value="DIMETHYLADENOSINE TRANSFERASE 1, MITOCHONDRIAL"/>
    <property type="match status" value="1"/>
</dbReference>
<comment type="similarity">
    <text evidence="11 12">Belongs to the class I-like SAM-binding methyltransferase superfamily. rRNA adenine N(6)-methyltransferase family.</text>
</comment>
<keyword evidence="9" id="KW-0496">Mitochondrion</keyword>
<dbReference type="OMA" id="VIEVDHR"/>
<dbReference type="EC" id="2.1.1.-" evidence="12"/>
<dbReference type="GO" id="GO:0005759">
    <property type="term" value="C:mitochondrial matrix"/>
    <property type="evidence" value="ECO:0007669"/>
    <property type="project" value="TreeGrafter"/>
</dbReference>
<feature type="region of interest" description="Disordered" evidence="13">
    <location>
        <begin position="582"/>
        <end position="602"/>
    </location>
</feature>
<proteinExistence type="inferred from homology"/>
<keyword evidence="14" id="KW-1133">Transmembrane helix</keyword>
<dbReference type="KEGG" id="loa:LOAG_18635"/>
<dbReference type="EMBL" id="JH712478">
    <property type="protein sequence ID" value="EJD73986.1"/>
    <property type="molecule type" value="Genomic_DNA"/>
</dbReference>
<feature type="compositionally biased region" description="Polar residues" evidence="13">
    <location>
        <begin position="549"/>
        <end position="560"/>
    </location>
</feature>
<dbReference type="FunFam" id="1.10.8.100:FF:000006">
    <property type="entry name" value="rRNA adenine N(6)-methyltransferase"/>
    <property type="match status" value="1"/>
</dbReference>
<feature type="region of interest" description="Disordered" evidence="13">
    <location>
        <begin position="535"/>
        <end position="560"/>
    </location>
</feature>
<dbReference type="RefSeq" id="XP_020304929.1">
    <property type="nucleotide sequence ID" value="XM_020451298.1"/>
</dbReference>
<dbReference type="PROSITE" id="PS01131">
    <property type="entry name" value="RRNA_A_DIMETH"/>
    <property type="match status" value="1"/>
</dbReference>
<evidence type="ECO:0000256" key="14">
    <source>
        <dbReference type="SAM" id="Phobius"/>
    </source>
</evidence>
<keyword evidence="5 11" id="KW-0949">S-adenosyl-L-methionine</keyword>
<dbReference type="GO" id="GO:0000179">
    <property type="term" value="F:rRNA (adenine-N6,N6-)-dimethyltransferase activity"/>
    <property type="evidence" value="ECO:0007669"/>
    <property type="project" value="UniProtKB-UniRule"/>
</dbReference>
<dbReference type="CDD" id="cd02440">
    <property type="entry name" value="AdoMet_MTases"/>
    <property type="match status" value="1"/>
</dbReference>
<dbReference type="SMART" id="SM00650">
    <property type="entry name" value="rADc"/>
    <property type="match status" value="1"/>
</dbReference>
<name>A0A1S0UEY4_LOALO</name>
<keyword evidence="3 11" id="KW-0489">Methyltransferase</keyword>
<dbReference type="InterPro" id="IPR023165">
    <property type="entry name" value="rRNA_Ade_diMease-like_C"/>
</dbReference>
<gene>
    <name evidence="16" type="ORF">LOAG_18635</name>
</gene>
<dbReference type="InterPro" id="IPR020598">
    <property type="entry name" value="rRNA_Ade_methylase_Trfase_N"/>
</dbReference>
<evidence type="ECO:0000256" key="1">
    <source>
        <dbReference type="ARBA" id="ARBA00004173"/>
    </source>
</evidence>
<evidence type="ECO:0000256" key="2">
    <source>
        <dbReference type="ARBA" id="ARBA00022552"/>
    </source>
</evidence>
<comment type="subcellular location">
    <subcellularLocation>
        <location evidence="1">Mitochondrion</location>
    </subcellularLocation>
</comment>
<dbReference type="SUPFAM" id="SSF53335">
    <property type="entry name" value="S-adenosyl-L-methionine-dependent methyltransferases"/>
    <property type="match status" value="1"/>
</dbReference>
<feature type="binding site" evidence="11">
    <location>
        <position position="59"/>
    </location>
    <ligand>
        <name>S-adenosyl-L-methionine</name>
        <dbReference type="ChEBI" id="CHEBI:59789"/>
    </ligand>
</feature>
<evidence type="ECO:0000313" key="16">
    <source>
        <dbReference type="EMBL" id="EJD73986.1"/>
    </source>
</evidence>
<dbReference type="Gene3D" id="3.40.50.150">
    <property type="entry name" value="Vaccinia Virus protein VP39"/>
    <property type="match status" value="1"/>
</dbReference>
<dbReference type="CTD" id="9951043"/>
<feature type="compositionally biased region" description="Basic and acidic residues" evidence="13">
    <location>
        <begin position="582"/>
        <end position="601"/>
    </location>
</feature>
<dbReference type="AlphaFoldDB" id="A0A1S0UEY4"/>
<dbReference type="PROSITE" id="PS51689">
    <property type="entry name" value="SAM_RNA_A_N6_MT"/>
    <property type="match status" value="1"/>
</dbReference>
<evidence type="ECO:0000256" key="6">
    <source>
        <dbReference type="ARBA" id="ARBA00022884"/>
    </source>
</evidence>
<keyword evidence="8" id="KW-0805">Transcription regulation</keyword>
<protein>
    <recommendedName>
        <fullName evidence="12">rRNA adenine N(6)-methyltransferase</fullName>
        <ecNumber evidence="12">2.1.1.-</ecNumber>
    </recommendedName>
</protein>
<dbReference type="PANTHER" id="PTHR11727">
    <property type="entry name" value="DIMETHYLADENOSINE TRANSFERASE"/>
    <property type="match status" value="1"/>
</dbReference>
<evidence type="ECO:0000256" key="3">
    <source>
        <dbReference type="ARBA" id="ARBA00022603"/>
    </source>
</evidence>
<reference evidence="16" key="1">
    <citation type="submission" date="2012-04" db="EMBL/GenBank/DDBJ databases">
        <title>The Genome Sequence of Loa loa.</title>
        <authorList>
            <consortium name="The Broad Institute Genome Sequencing Platform"/>
            <consortium name="Broad Institute Genome Sequencing Center for Infectious Disease"/>
            <person name="Nutman T.B."/>
            <person name="Fink D.L."/>
            <person name="Russ C."/>
            <person name="Young S."/>
            <person name="Zeng Q."/>
            <person name="Gargeya S."/>
            <person name="Alvarado L."/>
            <person name="Berlin A."/>
            <person name="Chapman S.B."/>
            <person name="Chen Z."/>
            <person name="Freedman E."/>
            <person name="Gellesch M."/>
            <person name="Goldberg J."/>
            <person name="Griggs A."/>
            <person name="Gujja S."/>
            <person name="Heilman E.R."/>
            <person name="Heiman D."/>
            <person name="Howarth C."/>
            <person name="Mehta T."/>
            <person name="Neiman D."/>
            <person name="Pearson M."/>
            <person name="Roberts A."/>
            <person name="Saif S."/>
            <person name="Shea T."/>
            <person name="Shenoy N."/>
            <person name="Sisk P."/>
            <person name="Stolte C."/>
            <person name="Sykes S."/>
            <person name="White J."/>
            <person name="Yandava C."/>
            <person name="Haas B."/>
            <person name="Henn M.R."/>
            <person name="Nusbaum C."/>
            <person name="Birren B."/>
        </authorList>
    </citation>
    <scope>NUCLEOTIDE SEQUENCE [LARGE SCALE GENOMIC DNA]</scope>
</reference>
<feature type="binding site" evidence="11">
    <location>
        <position position="107"/>
    </location>
    <ligand>
        <name>S-adenosyl-L-methionine</name>
        <dbReference type="ChEBI" id="CHEBI:59789"/>
    </ligand>
</feature>
<dbReference type="InterPro" id="IPR020596">
    <property type="entry name" value="rRNA_Ade_Mease_Trfase_CS"/>
</dbReference>
<keyword evidence="4 11" id="KW-0808">Transferase</keyword>